<dbReference type="Gene3D" id="3.30.2310.20">
    <property type="entry name" value="RelE-like"/>
    <property type="match status" value="1"/>
</dbReference>
<dbReference type="Pfam" id="PF05016">
    <property type="entry name" value="ParE_toxin"/>
    <property type="match status" value="1"/>
</dbReference>
<dbReference type="EMBL" id="JACHXD010000001">
    <property type="protein sequence ID" value="MBB3117459.1"/>
    <property type="molecule type" value="Genomic_DNA"/>
</dbReference>
<evidence type="ECO:0000256" key="1">
    <source>
        <dbReference type="ARBA" id="ARBA00022649"/>
    </source>
</evidence>
<name>A0A7W5B6J5_9BURK</name>
<sequence>MSFSVRFSEHAEADLIRLYQFILDRDASDLVLAERALDAIKNAIRSLETSPFSCRKAQADTPFFRELIIPFGASGYVALFEIEDANTVTVLALRHQREDDYH</sequence>
<keyword evidence="3" id="KW-1185">Reference proteome</keyword>
<evidence type="ECO:0000313" key="3">
    <source>
        <dbReference type="Proteomes" id="UP000541535"/>
    </source>
</evidence>
<dbReference type="InterPro" id="IPR007712">
    <property type="entry name" value="RelE/ParE_toxin"/>
</dbReference>
<comment type="caution">
    <text evidence="2">The sequence shown here is derived from an EMBL/GenBank/DDBJ whole genome shotgun (WGS) entry which is preliminary data.</text>
</comment>
<protein>
    <submittedName>
        <fullName evidence="2">Plasmid stabilization system protein ParE</fullName>
    </submittedName>
</protein>
<reference evidence="2 3" key="1">
    <citation type="submission" date="2020-08" db="EMBL/GenBank/DDBJ databases">
        <title>Genomic Encyclopedia of Type Strains, Phase III (KMG-III): the genomes of soil and plant-associated and newly described type strains.</title>
        <authorList>
            <person name="Whitman W."/>
        </authorList>
    </citation>
    <scope>NUCLEOTIDE SEQUENCE [LARGE SCALE GENOMIC DNA]</scope>
    <source>
        <strain evidence="2 3">CECT 8897</strain>
    </source>
</reference>
<dbReference type="RefSeq" id="WP_183439401.1">
    <property type="nucleotide sequence ID" value="NZ_JACHXD010000001.1"/>
</dbReference>
<keyword evidence="1" id="KW-1277">Toxin-antitoxin system</keyword>
<dbReference type="Proteomes" id="UP000541535">
    <property type="component" value="Unassembled WGS sequence"/>
</dbReference>
<evidence type="ECO:0000313" key="2">
    <source>
        <dbReference type="EMBL" id="MBB3117459.1"/>
    </source>
</evidence>
<dbReference type="InterPro" id="IPR035093">
    <property type="entry name" value="RelE/ParE_toxin_dom_sf"/>
</dbReference>
<proteinExistence type="predicted"/>
<accession>A0A7W5B6J5</accession>
<gene>
    <name evidence="2" type="ORF">FHS03_000478</name>
</gene>
<dbReference type="AlphaFoldDB" id="A0A7W5B6J5"/>
<organism evidence="2 3">
    <name type="scientific">Pseudoduganella violacea</name>
    <dbReference type="NCBI Taxonomy" id="1715466"/>
    <lineage>
        <taxon>Bacteria</taxon>
        <taxon>Pseudomonadati</taxon>
        <taxon>Pseudomonadota</taxon>
        <taxon>Betaproteobacteria</taxon>
        <taxon>Burkholderiales</taxon>
        <taxon>Oxalobacteraceae</taxon>
        <taxon>Telluria group</taxon>
        <taxon>Pseudoduganella</taxon>
    </lineage>
</organism>